<keyword evidence="2" id="KW-1185">Reference proteome</keyword>
<dbReference type="GeneID" id="81628372"/>
<organism evidence="1 2">
    <name type="scientific">Penicillium diatomitis</name>
    <dbReference type="NCBI Taxonomy" id="2819901"/>
    <lineage>
        <taxon>Eukaryota</taxon>
        <taxon>Fungi</taxon>
        <taxon>Dikarya</taxon>
        <taxon>Ascomycota</taxon>
        <taxon>Pezizomycotina</taxon>
        <taxon>Eurotiomycetes</taxon>
        <taxon>Eurotiomycetidae</taxon>
        <taxon>Eurotiales</taxon>
        <taxon>Aspergillaceae</taxon>
        <taxon>Penicillium</taxon>
    </lineage>
</organism>
<dbReference type="RefSeq" id="XP_056786504.1">
    <property type="nucleotide sequence ID" value="XM_056938122.1"/>
</dbReference>
<reference evidence="1" key="2">
    <citation type="journal article" date="2023" name="IMA Fungus">
        <title>Comparative genomic study of the Penicillium genus elucidates a diverse pangenome and 15 lateral gene transfer events.</title>
        <authorList>
            <person name="Petersen C."/>
            <person name="Sorensen T."/>
            <person name="Nielsen M.R."/>
            <person name="Sondergaard T.E."/>
            <person name="Sorensen J.L."/>
            <person name="Fitzpatrick D.A."/>
            <person name="Frisvad J.C."/>
            <person name="Nielsen K.L."/>
        </authorList>
    </citation>
    <scope>NUCLEOTIDE SEQUENCE</scope>
    <source>
        <strain evidence="1">IBT 30728</strain>
    </source>
</reference>
<sequence>MATFLVPIRKQIQSAIKTKGYRRPRGASRRRIG</sequence>
<comment type="caution">
    <text evidence="1">The sequence shown here is derived from an EMBL/GenBank/DDBJ whole genome shotgun (WGS) entry which is preliminary data.</text>
</comment>
<protein>
    <submittedName>
        <fullName evidence="1">Uncharacterized protein</fullName>
    </submittedName>
</protein>
<proteinExistence type="predicted"/>
<dbReference type="AlphaFoldDB" id="A0A9W9WQV0"/>
<dbReference type="EMBL" id="JAPWDQ010000013">
    <property type="protein sequence ID" value="KAJ5471958.1"/>
    <property type="molecule type" value="Genomic_DNA"/>
</dbReference>
<dbReference type="Proteomes" id="UP001148312">
    <property type="component" value="Unassembled WGS sequence"/>
</dbReference>
<accession>A0A9W9WQV0</accession>
<gene>
    <name evidence="1" type="ORF">N7539_008527</name>
</gene>
<evidence type="ECO:0000313" key="1">
    <source>
        <dbReference type="EMBL" id="KAJ5471958.1"/>
    </source>
</evidence>
<name>A0A9W9WQV0_9EURO</name>
<evidence type="ECO:0000313" key="2">
    <source>
        <dbReference type="Proteomes" id="UP001148312"/>
    </source>
</evidence>
<reference evidence="1" key="1">
    <citation type="submission" date="2022-12" db="EMBL/GenBank/DDBJ databases">
        <authorList>
            <person name="Petersen C."/>
        </authorList>
    </citation>
    <scope>NUCLEOTIDE SEQUENCE</scope>
    <source>
        <strain evidence="1">IBT 30728</strain>
    </source>
</reference>